<dbReference type="InterPro" id="IPR008928">
    <property type="entry name" value="6-hairpin_glycosidase_sf"/>
</dbReference>
<sequence length="621" mass="72883">MIIIWNKIHIRFSFLGGILLFAVISSISCSTPQKVLYERELQRLGIASKEILFSHVDEFNNYTDRPESDGPFNASNNKAFLQQNIPLFVSSDDAITKVYNYRWWMISKHLKEYNDPEDQQNYWVITEFFGVPAWASRSGAITCPAGHQFYDVRWLRDPQFLNSYADYFMKGSASRLNQRENGNFLTYLSRPESHHFSSWMIDGVEAFLKIHPNTAWLNDILPHLEVHQQVWDSLFTVHKPDSKTAGMYKILDLYDGMEFSLSAVLGLIESKGAYDVYTHENWRDYYLGWETTDKASQSVQAKQFPKAYRKGYPNYYLVRPSVNAYAYANMRSLSNLYKLDGNMAHDDAVQKKIKMYELRAQALQQNVLNVLWNEEDQFFNSYSAGDNQFGIGDYEARVRESVGYTPWYFNMIPLQAHHKYEKAWDMFSSPQGFYNQMGMTTAERQHPYYNEQAYAWNGRGWPFQNSIVYKAYANYLRHYKKEIRETDKNLLYDYIQKLSHMHGTAQLNIGEWYIPSYGEAFGGQQDYFHSNFPDIIIEDLLGFKASHENKFTIEPLLPENKWDYFFLGNLRYHHHDVDIIWKKDWDPQQAGNQSMLCVWVDKKIVGKSPKLSSKLVIDLKD</sequence>
<dbReference type="Pfam" id="PF22422">
    <property type="entry name" value="MGH1-like_GH"/>
    <property type="match status" value="1"/>
</dbReference>
<evidence type="ECO:0000313" key="2">
    <source>
        <dbReference type="EMBL" id="MBE8719570.1"/>
    </source>
</evidence>
<protein>
    <recommendedName>
        <fullName evidence="1">Mannosylglycerate hydrolase MGH1-like glycoside hydrolase domain-containing protein</fullName>
    </recommendedName>
</protein>
<dbReference type="EMBL" id="PSKQ01000013">
    <property type="protein sequence ID" value="MBE8719570.1"/>
    <property type="molecule type" value="Genomic_DNA"/>
</dbReference>
<feature type="domain" description="Mannosylglycerate hydrolase MGH1-like glycoside hydrolase" evidence="1">
    <location>
        <begin position="140"/>
        <end position="530"/>
    </location>
</feature>
<organism evidence="2 3">
    <name type="scientific">Sphingobacterium pedocola</name>
    <dbReference type="NCBI Taxonomy" id="2082722"/>
    <lineage>
        <taxon>Bacteria</taxon>
        <taxon>Pseudomonadati</taxon>
        <taxon>Bacteroidota</taxon>
        <taxon>Sphingobacteriia</taxon>
        <taxon>Sphingobacteriales</taxon>
        <taxon>Sphingobacteriaceae</taxon>
        <taxon>Sphingobacterium</taxon>
    </lineage>
</organism>
<comment type="caution">
    <text evidence="2">The sequence shown here is derived from an EMBL/GenBank/DDBJ whole genome shotgun (WGS) entry which is preliminary data.</text>
</comment>
<dbReference type="InterPro" id="IPR054491">
    <property type="entry name" value="MGH1-like_GH"/>
</dbReference>
<dbReference type="Proteomes" id="UP000618319">
    <property type="component" value="Unassembled WGS sequence"/>
</dbReference>
<dbReference type="RefSeq" id="WP_196938728.1">
    <property type="nucleotide sequence ID" value="NZ_MU158689.1"/>
</dbReference>
<name>A0ABR9T2K7_9SPHI</name>
<proteinExistence type="predicted"/>
<reference evidence="2 3" key="1">
    <citation type="submission" date="2018-02" db="EMBL/GenBank/DDBJ databases">
        <title>Sphingobacterium KA21.</title>
        <authorList>
            <person name="Vasarhelyi B.M."/>
            <person name="Deshmukh S."/>
            <person name="Balint B."/>
            <person name="Kukolya J."/>
        </authorList>
    </citation>
    <scope>NUCLEOTIDE SEQUENCE [LARGE SCALE GENOMIC DNA]</scope>
    <source>
        <strain evidence="2 3">Ka21</strain>
    </source>
</reference>
<accession>A0ABR9T2K7</accession>
<dbReference type="Gene3D" id="1.50.10.10">
    <property type="match status" value="1"/>
</dbReference>
<keyword evidence="3" id="KW-1185">Reference proteome</keyword>
<dbReference type="PROSITE" id="PS51257">
    <property type="entry name" value="PROKAR_LIPOPROTEIN"/>
    <property type="match status" value="1"/>
</dbReference>
<evidence type="ECO:0000313" key="3">
    <source>
        <dbReference type="Proteomes" id="UP000618319"/>
    </source>
</evidence>
<gene>
    <name evidence="2" type="ORF">C4F40_02370</name>
</gene>
<dbReference type="InterPro" id="IPR012341">
    <property type="entry name" value="6hp_glycosidase-like_sf"/>
</dbReference>
<evidence type="ECO:0000259" key="1">
    <source>
        <dbReference type="Pfam" id="PF22422"/>
    </source>
</evidence>
<dbReference type="SUPFAM" id="SSF48208">
    <property type="entry name" value="Six-hairpin glycosidases"/>
    <property type="match status" value="1"/>
</dbReference>